<evidence type="ECO:0000313" key="3">
    <source>
        <dbReference type="EMBL" id="CAB4583723.1"/>
    </source>
</evidence>
<evidence type="ECO:0000313" key="2">
    <source>
        <dbReference type="EMBL" id="CAB4371451.1"/>
    </source>
</evidence>
<evidence type="ECO:0000313" key="1">
    <source>
        <dbReference type="EMBL" id="CAB4345786.1"/>
    </source>
</evidence>
<accession>A0A6J6QTN3</accession>
<evidence type="ECO:0000313" key="4">
    <source>
        <dbReference type="EMBL" id="CAB4632481.1"/>
    </source>
</evidence>
<dbReference type="EMBL" id="CAFBOK010000054">
    <property type="protein sequence ID" value="CAB4979236.1"/>
    <property type="molecule type" value="Genomic_DNA"/>
</dbReference>
<reference evidence="5" key="1">
    <citation type="submission" date="2020-05" db="EMBL/GenBank/DDBJ databases">
        <authorList>
            <person name="Chiriac C."/>
            <person name="Salcher M."/>
            <person name="Ghai R."/>
            <person name="Kavagutti S V."/>
        </authorList>
    </citation>
    <scope>NUCLEOTIDE SEQUENCE</scope>
</reference>
<dbReference type="AlphaFoldDB" id="A0A6J6QTN3"/>
<dbReference type="EMBL" id="CAEUNJ010000030">
    <property type="protein sequence ID" value="CAB4371451.1"/>
    <property type="molecule type" value="Genomic_DNA"/>
</dbReference>
<organism evidence="5">
    <name type="scientific">freshwater metagenome</name>
    <dbReference type="NCBI Taxonomy" id="449393"/>
    <lineage>
        <taxon>unclassified sequences</taxon>
        <taxon>metagenomes</taxon>
        <taxon>ecological metagenomes</taxon>
    </lineage>
</organism>
<name>A0A6J6QTN3_9ZZZZ</name>
<evidence type="ECO:0000313" key="5">
    <source>
        <dbReference type="EMBL" id="CAB4712358.1"/>
    </source>
</evidence>
<evidence type="ECO:0000313" key="9">
    <source>
        <dbReference type="EMBL" id="CAB4979236.1"/>
    </source>
</evidence>
<evidence type="ECO:0000313" key="10">
    <source>
        <dbReference type="EMBL" id="CAB5077085.1"/>
    </source>
</evidence>
<protein>
    <submittedName>
        <fullName evidence="5">Unannotated protein</fullName>
    </submittedName>
</protein>
<proteinExistence type="predicted"/>
<evidence type="ECO:0000313" key="6">
    <source>
        <dbReference type="EMBL" id="CAB4792863.1"/>
    </source>
</evidence>
<dbReference type="EMBL" id="CAEZVC010000120">
    <property type="protein sequence ID" value="CAB4632481.1"/>
    <property type="molecule type" value="Genomic_DNA"/>
</dbReference>
<evidence type="ECO:0000313" key="7">
    <source>
        <dbReference type="EMBL" id="CAB4805952.1"/>
    </source>
</evidence>
<dbReference type="EMBL" id="CAFBNJ010000146">
    <property type="protein sequence ID" value="CAB4965276.1"/>
    <property type="molecule type" value="Genomic_DNA"/>
</dbReference>
<dbReference type="EMBL" id="CAFAAM010000102">
    <property type="protein sequence ID" value="CAB4805952.1"/>
    <property type="molecule type" value="Genomic_DNA"/>
</dbReference>
<dbReference type="EMBL" id="CAEZXY010000055">
    <property type="protein sequence ID" value="CAB4712358.1"/>
    <property type="molecule type" value="Genomic_DNA"/>
</dbReference>
<dbReference type="EMBL" id="CAFBRD010000044">
    <property type="protein sequence ID" value="CAB5077085.1"/>
    <property type="molecule type" value="Genomic_DNA"/>
</dbReference>
<evidence type="ECO:0000313" key="8">
    <source>
        <dbReference type="EMBL" id="CAB4965276.1"/>
    </source>
</evidence>
<sequence length="65" mass="7154">MNSTAIDAAFTKALRSRAESLRFRSSSLNPVLAATFQRRACELDLELWVHEVRNGITPADPPLAA</sequence>
<dbReference type="EMBL" id="CAESAL010000079">
    <property type="protein sequence ID" value="CAB4345786.1"/>
    <property type="molecule type" value="Genomic_DNA"/>
</dbReference>
<dbReference type="EMBL" id="CAEZTY010000024">
    <property type="protein sequence ID" value="CAB4583723.1"/>
    <property type="molecule type" value="Genomic_DNA"/>
</dbReference>
<dbReference type="EMBL" id="CAFAAD010000064">
    <property type="protein sequence ID" value="CAB4792863.1"/>
    <property type="molecule type" value="Genomic_DNA"/>
</dbReference>
<gene>
    <name evidence="3" type="ORF">UFOPK1762_00828</name>
    <name evidence="4" type="ORF">UFOPK1906_01561</name>
    <name evidence="5" type="ORF">UFOPK2624_01187</name>
    <name evidence="6" type="ORF">UFOPK2969_00973</name>
    <name evidence="7" type="ORF">UFOPK3010_00864</name>
    <name evidence="1" type="ORF">UFOPK3331_01619</name>
    <name evidence="8" type="ORF">UFOPK3785_01873</name>
    <name evidence="9" type="ORF">UFOPK3927_00616</name>
    <name evidence="2" type="ORF">UFOPK4201_00835</name>
    <name evidence="10" type="ORF">UFOPK4371_00933</name>
</gene>